<keyword evidence="1" id="KW-1185">Reference proteome</keyword>
<dbReference type="AlphaFoldDB" id="A0A6J3MAC2"/>
<organism evidence="2">
    <name type="scientific">Dissoconium aciculare CBS 342.82</name>
    <dbReference type="NCBI Taxonomy" id="1314786"/>
    <lineage>
        <taxon>Eukaryota</taxon>
        <taxon>Fungi</taxon>
        <taxon>Dikarya</taxon>
        <taxon>Ascomycota</taxon>
        <taxon>Pezizomycotina</taxon>
        <taxon>Dothideomycetes</taxon>
        <taxon>Dothideomycetidae</taxon>
        <taxon>Mycosphaerellales</taxon>
        <taxon>Dissoconiaceae</taxon>
        <taxon>Dissoconium</taxon>
    </lineage>
</organism>
<accession>A0A6J3MAC2</accession>
<dbReference type="GeneID" id="54356980"/>
<reference evidence="2" key="2">
    <citation type="submission" date="2020-04" db="EMBL/GenBank/DDBJ databases">
        <authorList>
            <consortium name="NCBI Genome Project"/>
        </authorList>
    </citation>
    <scope>NUCLEOTIDE SEQUENCE</scope>
    <source>
        <strain evidence="2">CBS 342.82</strain>
    </source>
</reference>
<gene>
    <name evidence="2" type="ORF">K489DRAFT_146055</name>
</gene>
<proteinExistence type="predicted"/>
<dbReference type="Proteomes" id="UP000504637">
    <property type="component" value="Unplaced"/>
</dbReference>
<sequence length="146" mass="16184">MPGSSFGDSGQSFSVTHKDRCHPLASTCHAALTDCVWSTLCSRLLLLLLLGLQVSARVHMCLRAGEPSGTVAPRQERVGLNSKCASMPAHHFNPPNMRLATENRKRQLSIREYLELMSKLAICTCDHFAVMFHWRQSSCLPAFGSR</sequence>
<protein>
    <submittedName>
        <fullName evidence="2">Uncharacterized protein</fullName>
    </submittedName>
</protein>
<name>A0A6J3MAC2_9PEZI</name>
<reference evidence="2" key="3">
    <citation type="submission" date="2025-08" db="UniProtKB">
        <authorList>
            <consortium name="RefSeq"/>
        </authorList>
    </citation>
    <scope>IDENTIFICATION</scope>
    <source>
        <strain evidence="2">CBS 342.82</strain>
    </source>
</reference>
<evidence type="ECO:0000313" key="1">
    <source>
        <dbReference type="Proteomes" id="UP000504637"/>
    </source>
</evidence>
<dbReference type="RefSeq" id="XP_033462012.1">
    <property type="nucleotide sequence ID" value="XM_033599181.1"/>
</dbReference>
<reference evidence="2" key="1">
    <citation type="submission" date="2020-01" db="EMBL/GenBank/DDBJ databases">
        <authorList>
            <consortium name="DOE Joint Genome Institute"/>
            <person name="Haridas S."/>
            <person name="Albert R."/>
            <person name="Binder M."/>
            <person name="Bloem J."/>
            <person name="Labutti K."/>
            <person name="Salamov A."/>
            <person name="Andreopoulos B."/>
            <person name="Baker S.E."/>
            <person name="Barry K."/>
            <person name="Bills G."/>
            <person name="Bluhm B.H."/>
            <person name="Cannon C."/>
            <person name="Castanera R."/>
            <person name="Culley D.E."/>
            <person name="Daum C."/>
            <person name="Ezra D."/>
            <person name="Gonzalez J.B."/>
            <person name="Henrissat B."/>
            <person name="Kuo A."/>
            <person name="Liang C."/>
            <person name="Lipzen A."/>
            <person name="Lutzoni F."/>
            <person name="Magnuson J."/>
            <person name="Mondo S."/>
            <person name="Nolan M."/>
            <person name="Ohm R."/>
            <person name="Pangilinan J."/>
            <person name="Park H.-J."/>
            <person name="Ramirez L."/>
            <person name="Alfaro M."/>
            <person name="Sun H."/>
            <person name="Tritt A."/>
            <person name="Yoshinaga Y."/>
            <person name="Zwiers L.-H."/>
            <person name="Turgeon B.G."/>
            <person name="Goodwin S.B."/>
            <person name="Spatafora J.W."/>
            <person name="Crous P.W."/>
            <person name="Grigoriev I.V."/>
        </authorList>
    </citation>
    <scope>NUCLEOTIDE SEQUENCE</scope>
    <source>
        <strain evidence="2">CBS 342.82</strain>
    </source>
</reference>
<evidence type="ECO:0000313" key="2">
    <source>
        <dbReference type="RefSeq" id="XP_033462012.1"/>
    </source>
</evidence>